<keyword evidence="2" id="KW-0732">Signal</keyword>
<gene>
    <name evidence="5" type="primary">107371318</name>
</gene>
<name>T1JWS5_TETUR</name>
<comment type="similarity">
    <text evidence="1">Belongs to the type-B carboxylesterase/lipase family.</text>
</comment>
<reference evidence="6" key="1">
    <citation type="submission" date="2011-08" db="EMBL/GenBank/DDBJ databases">
        <authorList>
            <person name="Rombauts S."/>
        </authorList>
    </citation>
    <scope>NUCLEOTIDE SEQUENCE</scope>
    <source>
        <strain evidence="6">London</strain>
    </source>
</reference>
<accession>T1JWS5</accession>
<dbReference type="Gene3D" id="3.40.50.1820">
    <property type="entry name" value="alpha/beta hydrolase"/>
    <property type="match status" value="1"/>
</dbReference>
<dbReference type="InterPro" id="IPR051093">
    <property type="entry name" value="Neuroligin/BSAL"/>
</dbReference>
<proteinExistence type="inferred from homology"/>
<evidence type="ECO:0000313" key="6">
    <source>
        <dbReference type="Proteomes" id="UP000015104"/>
    </source>
</evidence>
<sequence length="313" mass="35597">MISLLCYIYPLLICGYEPPEVTIGWSRIMGIRQEVNSNTKHDEKSMLNVFLGIPYAEPPLNSYRFRPPEPIKSVNYFGYYAGKFKPRCISPDYYEKFLGSTFDDQQEDCLYLNIWSPSNLTDPKDLKPVLVYVHDPSIDVRSIDGAKLSHRDDMVVITFDYRTGLFGLIEGYDNQISDNAIFHDTKAVLKWVQENISHLGGDPTKVTLFAEGKESVRAGLQFSYAINEKLFARMVTRNGPKLASFDTDQSIQWQDVLDVAEKVGCDQKKNQLLLLYCLRNSDAKDLINGYLSINGSSTSLNLSTITYSHMLNH</sequence>
<dbReference type="InterPro" id="IPR029058">
    <property type="entry name" value="AB_hydrolase_fold"/>
</dbReference>
<dbReference type="EMBL" id="CAEY01000815">
    <property type="status" value="NOT_ANNOTATED_CDS"/>
    <property type="molecule type" value="Genomic_DNA"/>
</dbReference>
<evidence type="ECO:0000259" key="4">
    <source>
        <dbReference type="Pfam" id="PF00135"/>
    </source>
</evidence>
<organism evidence="5 6">
    <name type="scientific">Tetranychus urticae</name>
    <name type="common">Two-spotted spider mite</name>
    <dbReference type="NCBI Taxonomy" id="32264"/>
    <lineage>
        <taxon>Eukaryota</taxon>
        <taxon>Metazoa</taxon>
        <taxon>Ecdysozoa</taxon>
        <taxon>Arthropoda</taxon>
        <taxon>Chelicerata</taxon>
        <taxon>Arachnida</taxon>
        <taxon>Acari</taxon>
        <taxon>Acariformes</taxon>
        <taxon>Trombidiformes</taxon>
        <taxon>Prostigmata</taxon>
        <taxon>Eleutherengona</taxon>
        <taxon>Raphignathae</taxon>
        <taxon>Tetranychoidea</taxon>
        <taxon>Tetranychidae</taxon>
        <taxon>Tetranychus</taxon>
    </lineage>
</organism>
<dbReference type="PROSITE" id="PS00941">
    <property type="entry name" value="CARBOXYLESTERASE_B_2"/>
    <property type="match status" value="1"/>
</dbReference>
<dbReference type="SUPFAM" id="SSF53474">
    <property type="entry name" value="alpha/beta-Hydrolases"/>
    <property type="match status" value="1"/>
</dbReference>
<dbReference type="STRING" id="32264.T1JWS5"/>
<keyword evidence="3" id="KW-0325">Glycoprotein</keyword>
<dbReference type="OrthoDB" id="408631at2759"/>
<dbReference type="EnsemblMetazoa" id="tetur02g09310.1">
    <property type="protein sequence ID" value="tetur02g09310.1"/>
    <property type="gene ID" value="tetur02g09310"/>
</dbReference>
<evidence type="ECO:0000256" key="1">
    <source>
        <dbReference type="ARBA" id="ARBA00005964"/>
    </source>
</evidence>
<evidence type="ECO:0000256" key="2">
    <source>
        <dbReference type="ARBA" id="ARBA00022729"/>
    </source>
</evidence>
<dbReference type="InterPro" id="IPR019819">
    <property type="entry name" value="Carboxylesterase_B_CS"/>
</dbReference>
<feature type="domain" description="Carboxylesterase type B" evidence="4">
    <location>
        <begin position="19"/>
        <end position="295"/>
    </location>
</feature>
<reference evidence="5" key="2">
    <citation type="submission" date="2015-06" db="UniProtKB">
        <authorList>
            <consortium name="EnsemblMetazoa"/>
        </authorList>
    </citation>
    <scope>IDENTIFICATION</scope>
</reference>
<dbReference type="PANTHER" id="PTHR43903">
    <property type="entry name" value="NEUROLIGIN"/>
    <property type="match status" value="1"/>
</dbReference>
<protein>
    <recommendedName>
        <fullName evidence="4">Carboxylesterase type B domain-containing protein</fullName>
    </recommendedName>
</protein>
<dbReference type="AlphaFoldDB" id="T1JWS5"/>
<dbReference type="KEGG" id="tut:107371318"/>
<dbReference type="HOGENOM" id="CLU_006586_4_0_1"/>
<evidence type="ECO:0000313" key="5">
    <source>
        <dbReference type="EnsemblMetazoa" id="tetur02g09310.1"/>
    </source>
</evidence>
<dbReference type="Proteomes" id="UP000015104">
    <property type="component" value="Unassembled WGS sequence"/>
</dbReference>
<dbReference type="InterPro" id="IPR002018">
    <property type="entry name" value="CarbesteraseB"/>
</dbReference>
<dbReference type="eggNOG" id="KOG1516">
    <property type="taxonomic scope" value="Eukaryota"/>
</dbReference>
<keyword evidence="6" id="KW-1185">Reference proteome</keyword>
<dbReference type="Pfam" id="PF00135">
    <property type="entry name" value="COesterase"/>
    <property type="match status" value="1"/>
</dbReference>
<evidence type="ECO:0000256" key="3">
    <source>
        <dbReference type="ARBA" id="ARBA00023180"/>
    </source>
</evidence>